<gene>
    <name evidence="1" type="ORF">OH76DRAFT_1404924</name>
</gene>
<dbReference type="AlphaFoldDB" id="A0A371D766"/>
<sequence>MVLPGRGLWACCGPSPNRVARGVCGWCVLLPEFISSHDRVSYHCQNPEGGSQHLGPSCAVRSSEGGFWAQIIFGCSGSRATTSSTGPEASNIWRDESKQLELTATGLQWAPLMVYSCPCPRTNEQLEVRGPNWQLPRPTCPDIKGQDMHGKSSGGLSFPLLSRALRAKSQEMKDLLGLSHACPCL</sequence>
<evidence type="ECO:0000313" key="2">
    <source>
        <dbReference type="Proteomes" id="UP000256964"/>
    </source>
</evidence>
<accession>A0A371D766</accession>
<dbReference type="EMBL" id="KZ857412">
    <property type="protein sequence ID" value="RDX48342.1"/>
    <property type="molecule type" value="Genomic_DNA"/>
</dbReference>
<evidence type="ECO:0000313" key="1">
    <source>
        <dbReference type="EMBL" id="RDX48342.1"/>
    </source>
</evidence>
<proteinExistence type="predicted"/>
<organism evidence="1 2">
    <name type="scientific">Lentinus brumalis</name>
    <dbReference type="NCBI Taxonomy" id="2498619"/>
    <lineage>
        <taxon>Eukaryota</taxon>
        <taxon>Fungi</taxon>
        <taxon>Dikarya</taxon>
        <taxon>Basidiomycota</taxon>
        <taxon>Agaricomycotina</taxon>
        <taxon>Agaricomycetes</taxon>
        <taxon>Polyporales</taxon>
        <taxon>Polyporaceae</taxon>
        <taxon>Lentinus</taxon>
    </lineage>
</organism>
<reference evidence="1 2" key="1">
    <citation type="journal article" date="2018" name="Biotechnol. Biofuels">
        <title>Integrative visual omics of the white-rot fungus Polyporus brumalis exposes the biotechnological potential of its oxidative enzymes for delignifying raw plant biomass.</title>
        <authorList>
            <person name="Miyauchi S."/>
            <person name="Rancon A."/>
            <person name="Drula E."/>
            <person name="Hage H."/>
            <person name="Chaduli D."/>
            <person name="Favel A."/>
            <person name="Grisel S."/>
            <person name="Henrissat B."/>
            <person name="Herpoel-Gimbert I."/>
            <person name="Ruiz-Duenas F.J."/>
            <person name="Chevret D."/>
            <person name="Hainaut M."/>
            <person name="Lin J."/>
            <person name="Wang M."/>
            <person name="Pangilinan J."/>
            <person name="Lipzen A."/>
            <person name="Lesage-Meessen L."/>
            <person name="Navarro D."/>
            <person name="Riley R."/>
            <person name="Grigoriev I.V."/>
            <person name="Zhou S."/>
            <person name="Raouche S."/>
            <person name="Rosso M.N."/>
        </authorList>
    </citation>
    <scope>NUCLEOTIDE SEQUENCE [LARGE SCALE GENOMIC DNA]</scope>
    <source>
        <strain evidence="1 2">BRFM 1820</strain>
    </source>
</reference>
<name>A0A371D766_9APHY</name>
<protein>
    <submittedName>
        <fullName evidence="1">Uncharacterized protein</fullName>
    </submittedName>
</protein>
<dbReference type="Proteomes" id="UP000256964">
    <property type="component" value="Unassembled WGS sequence"/>
</dbReference>
<keyword evidence="2" id="KW-1185">Reference proteome</keyword>